<dbReference type="GO" id="GO:0005737">
    <property type="term" value="C:cytoplasm"/>
    <property type="evidence" value="ECO:0007669"/>
    <property type="project" value="UniProtKB-SubCell"/>
</dbReference>
<organism evidence="10 11">
    <name type="scientific">Phlebotomus papatasi</name>
    <name type="common">Sandfly</name>
    <dbReference type="NCBI Taxonomy" id="29031"/>
    <lineage>
        <taxon>Eukaryota</taxon>
        <taxon>Metazoa</taxon>
        <taxon>Ecdysozoa</taxon>
        <taxon>Arthropoda</taxon>
        <taxon>Hexapoda</taxon>
        <taxon>Insecta</taxon>
        <taxon>Pterygota</taxon>
        <taxon>Neoptera</taxon>
        <taxon>Endopterygota</taxon>
        <taxon>Diptera</taxon>
        <taxon>Nematocera</taxon>
        <taxon>Psychodoidea</taxon>
        <taxon>Psychodidae</taxon>
        <taxon>Phlebotomus</taxon>
        <taxon>Phlebotomus</taxon>
    </lineage>
</organism>
<keyword evidence="3" id="KW-0479">Metal-binding</keyword>
<evidence type="ECO:0000256" key="1">
    <source>
        <dbReference type="ARBA" id="ARBA00004496"/>
    </source>
</evidence>
<keyword evidence="5" id="KW-0862">Zinc</keyword>
<dbReference type="Proteomes" id="UP000092462">
    <property type="component" value="Unassembled WGS sequence"/>
</dbReference>
<feature type="region of interest" description="Disordered" evidence="9">
    <location>
        <begin position="73"/>
        <end position="99"/>
    </location>
</feature>
<protein>
    <submittedName>
        <fullName evidence="10">Uncharacterized protein</fullName>
    </submittedName>
</protein>
<comment type="similarity">
    <text evidence="8">Belongs to the nanos family.</text>
</comment>
<dbReference type="Pfam" id="PF05741">
    <property type="entry name" value="zf-nanos"/>
    <property type="match status" value="1"/>
</dbReference>
<comment type="subcellular location">
    <subcellularLocation>
        <location evidence="1">Cytoplasm</location>
    </subcellularLocation>
</comment>
<evidence type="ECO:0000313" key="11">
    <source>
        <dbReference type="Proteomes" id="UP000092462"/>
    </source>
</evidence>
<dbReference type="Gene3D" id="4.10.60.30">
    <property type="entry name" value="Nanos, RNA-binding domain"/>
    <property type="match status" value="1"/>
</dbReference>
<accession>A0A1B0DJY6</accession>
<feature type="compositionally biased region" description="Polar residues" evidence="9">
    <location>
        <begin position="73"/>
        <end position="91"/>
    </location>
</feature>
<evidence type="ECO:0000256" key="3">
    <source>
        <dbReference type="ARBA" id="ARBA00022723"/>
    </source>
</evidence>
<sequence length="216" mass="25094">MELYCEDRFINFPASVEFQLNGRDAGEFEGFLPNNSPIGTPPETWEQEWNMLNQEIFSTISESPVNFDVQNVQEPLSSPESHQELDQQLTGHQRRSRAKGKLKDTKTYCVFCCNNKESKEVYMSHRVKDAQGRVTCPRLFNYECPICKKKGAEAHTVKYCPKKTILTPEMAEMQYAYEQERKNLKKKLRVCIPRVEPWKSLLYSALCPNDTLSMIH</sequence>
<keyword evidence="4 8" id="KW-0863">Zinc-finger</keyword>
<keyword evidence="2" id="KW-0963">Cytoplasm</keyword>
<dbReference type="EnsemblMetazoa" id="PPAI008560-RA">
    <property type="protein sequence ID" value="PPAI008560-PA"/>
    <property type="gene ID" value="PPAI008560"/>
</dbReference>
<dbReference type="VEuPathDB" id="VectorBase:PPAI008560"/>
<evidence type="ECO:0000256" key="5">
    <source>
        <dbReference type="ARBA" id="ARBA00022833"/>
    </source>
</evidence>
<reference evidence="10" key="1">
    <citation type="submission" date="2022-08" db="UniProtKB">
        <authorList>
            <consortium name="EnsemblMetazoa"/>
        </authorList>
    </citation>
    <scope>IDENTIFICATION</scope>
    <source>
        <strain evidence="10">Israel</strain>
    </source>
</reference>
<name>A0A1B0DJY6_PHLPP</name>
<dbReference type="GO" id="GO:0003723">
    <property type="term" value="F:RNA binding"/>
    <property type="evidence" value="ECO:0007669"/>
    <property type="project" value="UniProtKB-UniRule"/>
</dbReference>
<dbReference type="InterPro" id="IPR008705">
    <property type="entry name" value="Nanos/Xcar2"/>
</dbReference>
<evidence type="ECO:0000256" key="9">
    <source>
        <dbReference type="SAM" id="MobiDB-lite"/>
    </source>
</evidence>
<proteinExistence type="inferred from homology"/>
<dbReference type="InterPro" id="IPR024161">
    <property type="entry name" value="Znf_nanos-typ"/>
</dbReference>
<dbReference type="PANTHER" id="PTHR12887">
    <property type="entry name" value="NANOS PROTEIN"/>
    <property type="match status" value="1"/>
</dbReference>
<dbReference type="GO" id="GO:0008270">
    <property type="term" value="F:zinc ion binding"/>
    <property type="evidence" value="ECO:0007669"/>
    <property type="project" value="UniProtKB-KW"/>
</dbReference>
<evidence type="ECO:0000256" key="4">
    <source>
        <dbReference type="ARBA" id="ARBA00022771"/>
    </source>
</evidence>
<keyword evidence="11" id="KW-1185">Reference proteome</keyword>
<evidence type="ECO:0000256" key="7">
    <source>
        <dbReference type="ARBA" id="ARBA00022884"/>
    </source>
</evidence>
<keyword evidence="6 8" id="KW-0810">Translation regulation</keyword>
<evidence type="ECO:0000313" key="10">
    <source>
        <dbReference type="EnsemblMetazoa" id="PPAI008560-PA"/>
    </source>
</evidence>
<evidence type="ECO:0000256" key="6">
    <source>
        <dbReference type="ARBA" id="ARBA00022845"/>
    </source>
</evidence>
<dbReference type="AlphaFoldDB" id="A0A1B0DJY6"/>
<dbReference type="EMBL" id="AJVK01035140">
    <property type="status" value="NOT_ANNOTATED_CDS"/>
    <property type="molecule type" value="Genomic_DNA"/>
</dbReference>
<evidence type="ECO:0000256" key="2">
    <source>
        <dbReference type="ARBA" id="ARBA00022490"/>
    </source>
</evidence>
<evidence type="ECO:0000256" key="8">
    <source>
        <dbReference type="PROSITE-ProRule" id="PRU00855"/>
    </source>
</evidence>
<dbReference type="PROSITE" id="PS51522">
    <property type="entry name" value="ZF_NANOS"/>
    <property type="match status" value="1"/>
</dbReference>
<dbReference type="GO" id="GO:0006417">
    <property type="term" value="P:regulation of translation"/>
    <property type="evidence" value="ECO:0007669"/>
    <property type="project" value="UniProtKB-UniRule"/>
</dbReference>
<dbReference type="InterPro" id="IPR038129">
    <property type="entry name" value="Nanos_sf"/>
</dbReference>
<dbReference type="VEuPathDB" id="VectorBase:PPAPM1_003946"/>
<keyword evidence="7 8" id="KW-0694">RNA-binding</keyword>